<feature type="signal peptide" evidence="1">
    <location>
        <begin position="1"/>
        <end position="22"/>
    </location>
</feature>
<dbReference type="AlphaFoldDB" id="A0A7Y9PFV0"/>
<keyword evidence="1" id="KW-0732">Signal</keyword>
<protein>
    <recommendedName>
        <fullName evidence="4">Outer membrane protein beta-barrel domain-containing protein</fullName>
    </recommendedName>
</protein>
<evidence type="ECO:0000256" key="1">
    <source>
        <dbReference type="SAM" id="SignalP"/>
    </source>
</evidence>
<evidence type="ECO:0000313" key="3">
    <source>
        <dbReference type="Proteomes" id="UP000589520"/>
    </source>
</evidence>
<comment type="caution">
    <text evidence="2">The sequence shown here is derived from an EMBL/GenBank/DDBJ whole genome shotgun (WGS) entry which is preliminary data.</text>
</comment>
<evidence type="ECO:0000313" key="2">
    <source>
        <dbReference type="EMBL" id="NYF79148.1"/>
    </source>
</evidence>
<organism evidence="2 3">
    <name type="scientific">Granulicella arctica</name>
    <dbReference type="NCBI Taxonomy" id="940613"/>
    <lineage>
        <taxon>Bacteria</taxon>
        <taxon>Pseudomonadati</taxon>
        <taxon>Acidobacteriota</taxon>
        <taxon>Terriglobia</taxon>
        <taxon>Terriglobales</taxon>
        <taxon>Acidobacteriaceae</taxon>
        <taxon>Granulicella</taxon>
    </lineage>
</organism>
<accession>A0A7Y9PFV0</accession>
<dbReference type="EMBL" id="JACCCW010000001">
    <property type="protein sequence ID" value="NYF79148.1"/>
    <property type="molecule type" value="Genomic_DNA"/>
</dbReference>
<evidence type="ECO:0008006" key="4">
    <source>
        <dbReference type="Google" id="ProtNLM"/>
    </source>
</evidence>
<dbReference type="Proteomes" id="UP000589520">
    <property type="component" value="Unassembled WGS sequence"/>
</dbReference>
<proteinExistence type="predicted"/>
<dbReference type="RefSeq" id="WP_179489141.1">
    <property type="nucleotide sequence ID" value="NZ_JACCCW010000001.1"/>
</dbReference>
<name>A0A7Y9PFV0_9BACT</name>
<feature type="chain" id="PRO_5031517840" description="Outer membrane protein beta-barrel domain-containing protein" evidence="1">
    <location>
        <begin position="23"/>
        <end position="211"/>
    </location>
</feature>
<keyword evidence="3" id="KW-1185">Reference proteome</keyword>
<reference evidence="2 3" key="1">
    <citation type="submission" date="2020-07" db="EMBL/GenBank/DDBJ databases">
        <title>Genomic Encyclopedia of Type Strains, Phase IV (KMG-V): Genome sequencing to study the core and pangenomes of soil and plant-associated prokaryotes.</title>
        <authorList>
            <person name="Whitman W."/>
        </authorList>
    </citation>
    <scope>NUCLEOTIDE SEQUENCE [LARGE SCALE GENOMIC DNA]</scope>
    <source>
        <strain evidence="2 3">X4EP2</strain>
    </source>
</reference>
<sequence length="211" mass="21856">MNISKLALALTSVLFAASTASAQLSAYGTVTVRRMTDIPYTQGSTTNTNGSIDPVGGTGGIFYDFRNVGPVRLGVDARGSIVNSTQGAYSAYNAGGGHIRSGLAGIRATFHTPFVPLKPYVQGSVGVASTNFGTQYNSSLATSGVSSTTGVQYSTHLEYDAFAGLDISILPVLDFRVVELGYGAVEGNSHTYPLGTISTGIVFHLPFGLGK</sequence>
<gene>
    <name evidence="2" type="ORF">HDF17_001435</name>
</gene>